<dbReference type="AlphaFoldDB" id="W2N318"/>
<dbReference type="Proteomes" id="UP000054532">
    <property type="component" value="Unassembled WGS sequence"/>
</dbReference>
<sequence>MSEKQAAQVFRSGMDSLKLAPSTRKRRVDELSATTIVRLVREAQMIVATN</sequence>
<name>W2N318_PHYNI</name>
<organism evidence="1">
    <name type="scientific">Phytophthora nicotianae</name>
    <name type="common">Potato buckeye rot agent</name>
    <name type="synonym">Phytophthora parasitica</name>
    <dbReference type="NCBI Taxonomy" id="4792"/>
    <lineage>
        <taxon>Eukaryota</taxon>
        <taxon>Sar</taxon>
        <taxon>Stramenopiles</taxon>
        <taxon>Oomycota</taxon>
        <taxon>Peronosporomycetes</taxon>
        <taxon>Peronosporales</taxon>
        <taxon>Peronosporaceae</taxon>
        <taxon>Phytophthora</taxon>
    </lineage>
</organism>
<evidence type="ECO:0000313" key="1">
    <source>
        <dbReference type="EMBL" id="ETM42935.1"/>
    </source>
</evidence>
<reference evidence="1" key="1">
    <citation type="submission" date="2013-11" db="EMBL/GenBank/DDBJ databases">
        <title>The Genome Sequence of Phytophthora parasitica IAC_01/95.</title>
        <authorList>
            <consortium name="The Broad Institute Genomics Platform"/>
            <person name="Russ C."/>
            <person name="Tyler B."/>
            <person name="Panabieres F."/>
            <person name="Shan W."/>
            <person name="Tripathy S."/>
            <person name="Grunwald N."/>
            <person name="Machado M."/>
            <person name="Johnson C.S."/>
            <person name="Arredondo F."/>
            <person name="Hong C."/>
            <person name="Coffey M."/>
            <person name="Young S.K."/>
            <person name="Zeng Q."/>
            <person name="Gargeya S."/>
            <person name="Fitzgerald M."/>
            <person name="Abouelleil A."/>
            <person name="Alvarado L."/>
            <person name="Chapman S.B."/>
            <person name="Gainer-Dewar J."/>
            <person name="Goldberg J."/>
            <person name="Griggs A."/>
            <person name="Gujja S."/>
            <person name="Hansen M."/>
            <person name="Howarth C."/>
            <person name="Imamovic A."/>
            <person name="Ireland A."/>
            <person name="Larimer J."/>
            <person name="McCowan C."/>
            <person name="Murphy C."/>
            <person name="Pearson M."/>
            <person name="Poon T.W."/>
            <person name="Priest M."/>
            <person name="Roberts A."/>
            <person name="Saif S."/>
            <person name="Shea T."/>
            <person name="Sykes S."/>
            <person name="Wortman J."/>
            <person name="Nusbaum C."/>
            <person name="Birren B."/>
        </authorList>
    </citation>
    <scope>NUCLEOTIDE SEQUENCE [LARGE SCALE GENOMIC DNA]</scope>
    <source>
        <strain evidence="1">IAC_01/95</strain>
    </source>
</reference>
<dbReference type="EMBL" id="KI693691">
    <property type="protein sequence ID" value="ETM42935.1"/>
    <property type="molecule type" value="Genomic_DNA"/>
</dbReference>
<proteinExistence type="predicted"/>
<protein>
    <submittedName>
        <fullName evidence="1">Uncharacterized protein</fullName>
    </submittedName>
</protein>
<accession>W2N318</accession>
<gene>
    <name evidence="1" type="ORF">L914_11478</name>
</gene>